<gene>
    <name evidence="2" type="ORF">GAO09_06455</name>
</gene>
<evidence type="ECO:0000313" key="2">
    <source>
        <dbReference type="EMBL" id="MQY45701.1"/>
    </source>
</evidence>
<dbReference type="RefSeq" id="WP_153353220.1">
    <property type="nucleotide sequence ID" value="NZ_JAYKOO010000005.1"/>
</dbReference>
<organism evidence="2 3">
    <name type="scientific">Endobacterium cereale</name>
    <dbReference type="NCBI Taxonomy" id="2663029"/>
    <lineage>
        <taxon>Bacteria</taxon>
        <taxon>Pseudomonadati</taxon>
        <taxon>Pseudomonadota</taxon>
        <taxon>Alphaproteobacteria</taxon>
        <taxon>Hyphomicrobiales</taxon>
        <taxon>Rhizobiaceae</taxon>
        <taxon>Endobacterium</taxon>
    </lineage>
</organism>
<dbReference type="Gene3D" id="3.80.10.10">
    <property type="entry name" value="Ribonuclease Inhibitor"/>
    <property type="match status" value="1"/>
</dbReference>
<keyword evidence="1" id="KW-0732">Signal</keyword>
<dbReference type="InterPro" id="IPR032675">
    <property type="entry name" value="LRR_dom_sf"/>
</dbReference>
<dbReference type="Proteomes" id="UP000435138">
    <property type="component" value="Unassembled WGS sequence"/>
</dbReference>
<proteinExistence type="predicted"/>
<evidence type="ECO:0008006" key="4">
    <source>
        <dbReference type="Google" id="ProtNLM"/>
    </source>
</evidence>
<feature type="signal peptide" evidence="1">
    <location>
        <begin position="1"/>
        <end position="19"/>
    </location>
</feature>
<dbReference type="EMBL" id="WIXI01000036">
    <property type="protein sequence ID" value="MQY45701.1"/>
    <property type="molecule type" value="Genomic_DNA"/>
</dbReference>
<reference evidence="2 3" key="1">
    <citation type="submission" date="2019-11" db="EMBL/GenBank/DDBJ databases">
        <title>Genome analysis of Rhizobacterium cereale a novel genus and species isolated from maize roots in North Spain.</title>
        <authorList>
            <person name="Menendez E."/>
            <person name="Flores-Felix J.D."/>
            <person name="Ramirez-Bahena M.-H."/>
            <person name="Igual J.M."/>
            <person name="Garcia-Fraile P."/>
            <person name="Peix A."/>
            <person name="Velazquez E."/>
        </authorList>
    </citation>
    <scope>NUCLEOTIDE SEQUENCE [LARGE SCALE GENOMIC DNA]</scope>
    <source>
        <strain evidence="2 3">RZME27</strain>
    </source>
</reference>
<evidence type="ECO:0000313" key="3">
    <source>
        <dbReference type="Proteomes" id="UP000435138"/>
    </source>
</evidence>
<sequence>MRFLKLLLPAMLMSTAAHAGMIDIAGQTFSQDAETIELSGTEDLADLSPLKDLRSVRRVFIEGASVTGLGPLAGLRALEESAIDDTQVADLSPLSALPGPAVHLRPSYALEKPCRP</sequence>
<feature type="chain" id="PRO_5025482667" description="Leucine-rich repeat domain-containing protein" evidence="1">
    <location>
        <begin position="20"/>
        <end position="116"/>
    </location>
</feature>
<keyword evidence="3" id="KW-1185">Reference proteome</keyword>
<evidence type="ECO:0000256" key="1">
    <source>
        <dbReference type="SAM" id="SignalP"/>
    </source>
</evidence>
<comment type="caution">
    <text evidence="2">The sequence shown here is derived from an EMBL/GenBank/DDBJ whole genome shotgun (WGS) entry which is preliminary data.</text>
</comment>
<name>A0A6A8AA68_9HYPH</name>
<accession>A0A6A8AA68</accession>
<dbReference type="AlphaFoldDB" id="A0A6A8AA68"/>
<protein>
    <recommendedName>
        <fullName evidence="4">Leucine-rich repeat domain-containing protein</fullName>
    </recommendedName>
</protein>